<dbReference type="Pfam" id="PF00226">
    <property type="entry name" value="DnaJ"/>
    <property type="match status" value="1"/>
</dbReference>
<protein>
    <recommendedName>
        <fullName evidence="3">Diphthamide biosynthesis protein 4</fullName>
    </recommendedName>
</protein>
<evidence type="ECO:0000259" key="7">
    <source>
        <dbReference type="PROSITE" id="PS50076"/>
    </source>
</evidence>
<dbReference type="InterPro" id="IPR007872">
    <property type="entry name" value="DPH_MB_dom"/>
</dbReference>
<dbReference type="UniPathway" id="UPA00559"/>
<dbReference type="InterPro" id="IPR036671">
    <property type="entry name" value="DPH_MB_sf"/>
</dbReference>
<dbReference type="SMART" id="SM00271">
    <property type="entry name" value="DnaJ"/>
    <property type="match status" value="1"/>
</dbReference>
<evidence type="ECO:0000256" key="3">
    <source>
        <dbReference type="ARBA" id="ARBA00021797"/>
    </source>
</evidence>
<dbReference type="PANTHER" id="PTHR45255">
    <property type="entry name" value="DNAJ HOMOLOG SUBFAMILY C MEMBER 24"/>
    <property type="match status" value="1"/>
</dbReference>
<evidence type="ECO:0000256" key="4">
    <source>
        <dbReference type="ARBA" id="ARBA00022723"/>
    </source>
</evidence>
<dbReference type="OrthoDB" id="445556at2759"/>
<dbReference type="CDD" id="cd06257">
    <property type="entry name" value="DnaJ"/>
    <property type="match status" value="1"/>
</dbReference>
<evidence type="ECO:0000256" key="2">
    <source>
        <dbReference type="ARBA" id="ARBA00006169"/>
    </source>
</evidence>
<dbReference type="GO" id="GO:0008198">
    <property type="term" value="F:ferrous iron binding"/>
    <property type="evidence" value="ECO:0007669"/>
    <property type="project" value="TreeGrafter"/>
</dbReference>
<accession>A0A4S4LCR1</accession>
<dbReference type="Gene3D" id="1.10.287.110">
    <property type="entry name" value="DnaJ domain"/>
    <property type="match status" value="1"/>
</dbReference>
<dbReference type="AlphaFoldDB" id="A0A4S4LCR1"/>
<dbReference type="PANTHER" id="PTHR45255:SF1">
    <property type="entry name" value="DNAJ HOMOLOG SUBFAMILY C MEMBER 24"/>
    <property type="match status" value="1"/>
</dbReference>
<name>A0A4S4LCR1_9AGAM</name>
<evidence type="ECO:0000313" key="9">
    <source>
        <dbReference type="EMBL" id="THH08808.1"/>
    </source>
</evidence>
<dbReference type="Gene3D" id="3.10.660.10">
    <property type="entry name" value="DPH Zinc finger"/>
    <property type="match status" value="1"/>
</dbReference>
<dbReference type="GO" id="GO:0017183">
    <property type="term" value="P:protein histidyl modification to diphthamide"/>
    <property type="evidence" value="ECO:0007669"/>
    <property type="project" value="UniProtKB-UniPathway"/>
</dbReference>
<dbReference type="SUPFAM" id="SSF144217">
    <property type="entry name" value="CSL zinc finger"/>
    <property type="match status" value="1"/>
</dbReference>
<evidence type="ECO:0000256" key="1">
    <source>
        <dbReference type="ARBA" id="ARBA00003474"/>
    </source>
</evidence>
<keyword evidence="5" id="KW-0862">Zinc</keyword>
<keyword evidence="10" id="KW-1185">Reference proteome</keyword>
<sequence length="175" mass="19375">MSMGTDSMYSCETLYNVLHIPASATRADIKSAYHRALLLSHPDKRKRVDRCTENTGCADGFDIARIQDAYRTLIDRDARAAYDASLASSTRSSLSISSNSLTGPRPAQVVSLEEFVYNDTDNVTNTTWSYACRCGGLYVIGEIDMENDRHVIACEQCSETIYVGYEAVEDAEDES</sequence>
<organism evidence="9 10">
    <name type="scientific">Phellinidium pouzarii</name>
    <dbReference type="NCBI Taxonomy" id="167371"/>
    <lineage>
        <taxon>Eukaryota</taxon>
        <taxon>Fungi</taxon>
        <taxon>Dikarya</taxon>
        <taxon>Basidiomycota</taxon>
        <taxon>Agaricomycotina</taxon>
        <taxon>Agaricomycetes</taxon>
        <taxon>Hymenochaetales</taxon>
        <taxon>Hymenochaetaceae</taxon>
        <taxon>Phellinidium</taxon>
    </lineage>
</organism>
<evidence type="ECO:0000259" key="8">
    <source>
        <dbReference type="PROSITE" id="PS51074"/>
    </source>
</evidence>
<proteinExistence type="inferred from homology"/>
<comment type="function">
    <text evidence="1">Required for the first step of diphthamide biosynthesis, the transfer of 3-amino-3-carboxypropyl from S-adenosyl-L-methionine to a histidine residue. Diphthamide is a post-translational modification of histidine which occurs in elongation factor 2.</text>
</comment>
<keyword evidence="6" id="KW-0408">Iron</keyword>
<keyword evidence="4" id="KW-0479">Metal-binding</keyword>
<evidence type="ECO:0000256" key="5">
    <source>
        <dbReference type="ARBA" id="ARBA00022833"/>
    </source>
</evidence>
<comment type="caution">
    <text evidence="9">The sequence shown here is derived from an EMBL/GenBank/DDBJ whole genome shotgun (WGS) entry which is preliminary data.</text>
</comment>
<dbReference type="SUPFAM" id="SSF46565">
    <property type="entry name" value="Chaperone J-domain"/>
    <property type="match status" value="1"/>
</dbReference>
<evidence type="ECO:0000256" key="6">
    <source>
        <dbReference type="ARBA" id="ARBA00023004"/>
    </source>
</evidence>
<dbReference type="GO" id="GO:0001671">
    <property type="term" value="F:ATPase activator activity"/>
    <property type="evidence" value="ECO:0007669"/>
    <property type="project" value="TreeGrafter"/>
</dbReference>
<evidence type="ECO:0000313" key="10">
    <source>
        <dbReference type="Proteomes" id="UP000308199"/>
    </source>
</evidence>
<gene>
    <name evidence="9" type="ORF">EW145_g2458</name>
</gene>
<dbReference type="EMBL" id="SGPK01000086">
    <property type="protein sequence ID" value="THH08808.1"/>
    <property type="molecule type" value="Genomic_DNA"/>
</dbReference>
<comment type="similarity">
    <text evidence="2">Belongs to the DPH4 family.</text>
</comment>
<dbReference type="InterPro" id="IPR036869">
    <property type="entry name" value="J_dom_sf"/>
</dbReference>
<reference evidence="9 10" key="1">
    <citation type="submission" date="2019-02" db="EMBL/GenBank/DDBJ databases">
        <title>Genome sequencing of the rare red list fungi Phellinidium pouzarii.</title>
        <authorList>
            <person name="Buettner E."/>
            <person name="Kellner H."/>
        </authorList>
    </citation>
    <scope>NUCLEOTIDE SEQUENCE [LARGE SCALE GENOMIC DNA]</scope>
    <source>
        <strain evidence="9 10">DSM 108285</strain>
    </source>
</reference>
<dbReference type="Proteomes" id="UP000308199">
    <property type="component" value="Unassembled WGS sequence"/>
</dbReference>
<feature type="domain" description="DPH-type MB" evidence="8">
    <location>
        <begin position="106"/>
        <end position="166"/>
    </location>
</feature>
<feature type="domain" description="J" evidence="7">
    <location>
        <begin position="13"/>
        <end position="86"/>
    </location>
</feature>
<dbReference type="PROSITE" id="PS50076">
    <property type="entry name" value="DNAJ_2"/>
    <property type="match status" value="1"/>
</dbReference>
<dbReference type="PROSITE" id="PS51074">
    <property type="entry name" value="DPH_MB"/>
    <property type="match status" value="1"/>
</dbReference>
<dbReference type="Pfam" id="PF05207">
    <property type="entry name" value="Zn_ribbon_CSL"/>
    <property type="match status" value="1"/>
</dbReference>
<dbReference type="InterPro" id="IPR001623">
    <property type="entry name" value="DnaJ_domain"/>
</dbReference>